<evidence type="ECO:0000256" key="1">
    <source>
        <dbReference type="SAM" id="MobiDB-lite"/>
    </source>
</evidence>
<evidence type="ECO:0000313" key="2">
    <source>
        <dbReference type="EMBL" id="MED6175126.1"/>
    </source>
</evidence>
<sequence>MKKKRIRRRTPPRKRCLLFLALWMKMLMRTIYSTWKSFDVISSTLSSILVRGLINIPSTMHNLRLSMLAVSPDMIFPVFGRLQLVRVSKVPHPLLDNKRLRLSTCRKSGCYKSEPKEGPEEEKEKSKETSDTQPMGASTELEFLRFLTSGQQPMCSFSGNCPSINSRNLSQISGLPSSTRSFHSDDLSRVWSSSSTPSH</sequence>
<feature type="compositionally biased region" description="Basic and acidic residues" evidence="1">
    <location>
        <begin position="113"/>
        <end position="130"/>
    </location>
</feature>
<organism evidence="2 3">
    <name type="scientific">Stylosanthes scabra</name>
    <dbReference type="NCBI Taxonomy" id="79078"/>
    <lineage>
        <taxon>Eukaryota</taxon>
        <taxon>Viridiplantae</taxon>
        <taxon>Streptophyta</taxon>
        <taxon>Embryophyta</taxon>
        <taxon>Tracheophyta</taxon>
        <taxon>Spermatophyta</taxon>
        <taxon>Magnoliopsida</taxon>
        <taxon>eudicotyledons</taxon>
        <taxon>Gunneridae</taxon>
        <taxon>Pentapetalae</taxon>
        <taxon>rosids</taxon>
        <taxon>fabids</taxon>
        <taxon>Fabales</taxon>
        <taxon>Fabaceae</taxon>
        <taxon>Papilionoideae</taxon>
        <taxon>50 kb inversion clade</taxon>
        <taxon>dalbergioids sensu lato</taxon>
        <taxon>Dalbergieae</taxon>
        <taxon>Pterocarpus clade</taxon>
        <taxon>Stylosanthes</taxon>
    </lineage>
</organism>
<dbReference type="Proteomes" id="UP001341840">
    <property type="component" value="Unassembled WGS sequence"/>
</dbReference>
<comment type="caution">
    <text evidence="2">The sequence shown here is derived from an EMBL/GenBank/DDBJ whole genome shotgun (WGS) entry which is preliminary data.</text>
</comment>
<proteinExistence type="predicted"/>
<feature type="region of interest" description="Disordered" evidence="1">
    <location>
        <begin position="110"/>
        <end position="135"/>
    </location>
</feature>
<feature type="compositionally biased region" description="Low complexity" evidence="1">
    <location>
        <begin position="189"/>
        <end position="199"/>
    </location>
</feature>
<gene>
    <name evidence="2" type="ORF">PIB30_075509</name>
</gene>
<feature type="region of interest" description="Disordered" evidence="1">
    <location>
        <begin position="168"/>
        <end position="199"/>
    </location>
</feature>
<feature type="compositionally biased region" description="Polar residues" evidence="1">
    <location>
        <begin position="168"/>
        <end position="181"/>
    </location>
</feature>
<evidence type="ECO:0000313" key="3">
    <source>
        <dbReference type="Proteomes" id="UP001341840"/>
    </source>
</evidence>
<name>A0ABU6VNG5_9FABA</name>
<protein>
    <submittedName>
        <fullName evidence="2">Uncharacterized protein</fullName>
    </submittedName>
</protein>
<keyword evidence="3" id="KW-1185">Reference proteome</keyword>
<reference evidence="2 3" key="1">
    <citation type="journal article" date="2023" name="Plants (Basel)">
        <title>Bridging the Gap: Combining Genomics and Transcriptomics Approaches to Understand Stylosanthes scabra, an Orphan Legume from the Brazilian Caatinga.</title>
        <authorList>
            <person name="Ferreira-Neto J.R.C."/>
            <person name="da Silva M.D."/>
            <person name="Binneck E."/>
            <person name="de Melo N.F."/>
            <person name="da Silva R.H."/>
            <person name="de Melo A.L.T.M."/>
            <person name="Pandolfi V."/>
            <person name="Bustamante F.O."/>
            <person name="Brasileiro-Vidal A.C."/>
            <person name="Benko-Iseppon A.M."/>
        </authorList>
    </citation>
    <scope>NUCLEOTIDE SEQUENCE [LARGE SCALE GENOMIC DNA]</scope>
    <source>
        <tissue evidence="2">Leaves</tissue>
    </source>
</reference>
<accession>A0ABU6VNG5</accession>
<dbReference type="EMBL" id="JASCZI010151999">
    <property type="protein sequence ID" value="MED6175126.1"/>
    <property type="molecule type" value="Genomic_DNA"/>
</dbReference>